<organism evidence="2 3">
    <name type="scientific">Colletotrichum navitas</name>
    <dbReference type="NCBI Taxonomy" id="681940"/>
    <lineage>
        <taxon>Eukaryota</taxon>
        <taxon>Fungi</taxon>
        <taxon>Dikarya</taxon>
        <taxon>Ascomycota</taxon>
        <taxon>Pezizomycotina</taxon>
        <taxon>Sordariomycetes</taxon>
        <taxon>Hypocreomycetidae</taxon>
        <taxon>Glomerellales</taxon>
        <taxon>Glomerellaceae</taxon>
        <taxon>Colletotrichum</taxon>
        <taxon>Colletotrichum graminicola species complex</taxon>
    </lineage>
</organism>
<evidence type="ECO:0000313" key="2">
    <source>
        <dbReference type="EMBL" id="KAK1590140.1"/>
    </source>
</evidence>
<name>A0AAD8PYT9_9PEZI</name>
<evidence type="ECO:0000313" key="3">
    <source>
        <dbReference type="Proteomes" id="UP001230504"/>
    </source>
</evidence>
<sequence length="153" mass="16705">MCDNGALRPSPSRKRFSCRAHPRNEARASKLRIRLMGIAELTGPCRLTRVPGRQRTHLLSFNRNHPDTPPPPQVPTFLTRSLPSCIVGLVTRSNARWSGPRLSPIVSPDSGWPSSCDTSISTSQPSSSRTSTAPPEICSRDGGPNSTQPLPYH</sequence>
<feature type="compositionally biased region" description="Basic residues" evidence="1">
    <location>
        <begin position="11"/>
        <end position="21"/>
    </location>
</feature>
<protein>
    <submittedName>
        <fullName evidence="2">Uncharacterized protein</fullName>
    </submittedName>
</protein>
<feature type="region of interest" description="Disordered" evidence="1">
    <location>
        <begin position="1"/>
        <end position="23"/>
    </location>
</feature>
<dbReference type="EMBL" id="JAHLJV010000033">
    <property type="protein sequence ID" value="KAK1590140.1"/>
    <property type="molecule type" value="Genomic_DNA"/>
</dbReference>
<feature type="region of interest" description="Disordered" evidence="1">
    <location>
        <begin position="97"/>
        <end position="153"/>
    </location>
</feature>
<accession>A0AAD8PYT9</accession>
<feature type="compositionally biased region" description="Polar residues" evidence="1">
    <location>
        <begin position="144"/>
        <end position="153"/>
    </location>
</feature>
<proteinExistence type="predicted"/>
<gene>
    <name evidence="2" type="ORF">LY79DRAFT_223016</name>
</gene>
<feature type="compositionally biased region" description="Low complexity" evidence="1">
    <location>
        <begin position="113"/>
        <end position="135"/>
    </location>
</feature>
<evidence type="ECO:0000256" key="1">
    <source>
        <dbReference type="SAM" id="MobiDB-lite"/>
    </source>
</evidence>
<reference evidence="2" key="1">
    <citation type="submission" date="2021-06" db="EMBL/GenBank/DDBJ databases">
        <title>Comparative genomics, transcriptomics and evolutionary studies reveal genomic signatures of adaptation to plant cell wall in hemibiotrophic fungi.</title>
        <authorList>
            <consortium name="DOE Joint Genome Institute"/>
            <person name="Baroncelli R."/>
            <person name="Diaz J.F."/>
            <person name="Benocci T."/>
            <person name="Peng M."/>
            <person name="Battaglia E."/>
            <person name="Haridas S."/>
            <person name="Andreopoulos W."/>
            <person name="Labutti K."/>
            <person name="Pangilinan J."/>
            <person name="Floch G.L."/>
            <person name="Makela M.R."/>
            <person name="Henrissat B."/>
            <person name="Grigoriev I.V."/>
            <person name="Crouch J.A."/>
            <person name="De Vries R.P."/>
            <person name="Sukno S.A."/>
            <person name="Thon M.R."/>
        </authorList>
    </citation>
    <scope>NUCLEOTIDE SEQUENCE</scope>
    <source>
        <strain evidence="2">CBS 125086</strain>
    </source>
</reference>
<dbReference type="RefSeq" id="XP_060413638.1">
    <property type="nucleotide sequence ID" value="XM_060551623.1"/>
</dbReference>
<dbReference type="GeneID" id="85435863"/>
<dbReference type="AlphaFoldDB" id="A0AAD8PYT9"/>
<comment type="caution">
    <text evidence="2">The sequence shown here is derived from an EMBL/GenBank/DDBJ whole genome shotgun (WGS) entry which is preliminary data.</text>
</comment>
<dbReference type="Proteomes" id="UP001230504">
    <property type="component" value="Unassembled WGS sequence"/>
</dbReference>
<keyword evidence="3" id="KW-1185">Reference proteome</keyword>